<reference evidence="2 3" key="1">
    <citation type="journal article" date="2019" name="Nat. Ecol. Evol.">
        <title>Megaphylogeny resolves global patterns of mushroom evolution.</title>
        <authorList>
            <person name="Varga T."/>
            <person name="Krizsan K."/>
            <person name="Foldi C."/>
            <person name="Dima B."/>
            <person name="Sanchez-Garcia M."/>
            <person name="Sanchez-Ramirez S."/>
            <person name="Szollosi G.J."/>
            <person name="Szarkandi J.G."/>
            <person name="Papp V."/>
            <person name="Albert L."/>
            <person name="Andreopoulos W."/>
            <person name="Angelini C."/>
            <person name="Antonin V."/>
            <person name="Barry K.W."/>
            <person name="Bougher N.L."/>
            <person name="Buchanan P."/>
            <person name="Buyck B."/>
            <person name="Bense V."/>
            <person name="Catcheside P."/>
            <person name="Chovatia M."/>
            <person name="Cooper J."/>
            <person name="Damon W."/>
            <person name="Desjardin D."/>
            <person name="Finy P."/>
            <person name="Geml J."/>
            <person name="Haridas S."/>
            <person name="Hughes K."/>
            <person name="Justo A."/>
            <person name="Karasinski D."/>
            <person name="Kautmanova I."/>
            <person name="Kiss B."/>
            <person name="Kocsube S."/>
            <person name="Kotiranta H."/>
            <person name="LaButti K.M."/>
            <person name="Lechner B.E."/>
            <person name="Liimatainen K."/>
            <person name="Lipzen A."/>
            <person name="Lukacs Z."/>
            <person name="Mihaltcheva S."/>
            <person name="Morgado L.N."/>
            <person name="Niskanen T."/>
            <person name="Noordeloos M.E."/>
            <person name="Ohm R.A."/>
            <person name="Ortiz-Santana B."/>
            <person name="Ovrebo C."/>
            <person name="Racz N."/>
            <person name="Riley R."/>
            <person name="Savchenko A."/>
            <person name="Shiryaev A."/>
            <person name="Soop K."/>
            <person name="Spirin V."/>
            <person name="Szebenyi C."/>
            <person name="Tomsovsky M."/>
            <person name="Tulloss R.E."/>
            <person name="Uehling J."/>
            <person name="Grigoriev I.V."/>
            <person name="Vagvolgyi C."/>
            <person name="Papp T."/>
            <person name="Martin F.M."/>
            <person name="Miettinen O."/>
            <person name="Hibbett D.S."/>
            <person name="Nagy L.G."/>
        </authorList>
    </citation>
    <scope>NUCLEOTIDE SEQUENCE [LARGE SCALE GENOMIC DNA]</scope>
    <source>
        <strain evidence="2 3">CBS 166.37</strain>
    </source>
</reference>
<evidence type="ECO:0000256" key="1">
    <source>
        <dbReference type="SAM" id="MobiDB-lite"/>
    </source>
</evidence>
<dbReference type="InterPro" id="IPR011009">
    <property type="entry name" value="Kinase-like_dom_sf"/>
</dbReference>
<feature type="region of interest" description="Disordered" evidence="1">
    <location>
        <begin position="278"/>
        <end position="311"/>
    </location>
</feature>
<evidence type="ECO:0000313" key="3">
    <source>
        <dbReference type="Proteomes" id="UP000308652"/>
    </source>
</evidence>
<protein>
    <submittedName>
        <fullName evidence="2">Uncharacterized protein</fullName>
    </submittedName>
</protein>
<dbReference type="EMBL" id="ML213643">
    <property type="protein sequence ID" value="TFK33691.1"/>
    <property type="molecule type" value="Genomic_DNA"/>
</dbReference>
<dbReference type="AlphaFoldDB" id="A0A5C3LY47"/>
<dbReference type="STRING" id="68775.A0A5C3LY47"/>
<organism evidence="2 3">
    <name type="scientific">Crucibulum laeve</name>
    <dbReference type="NCBI Taxonomy" id="68775"/>
    <lineage>
        <taxon>Eukaryota</taxon>
        <taxon>Fungi</taxon>
        <taxon>Dikarya</taxon>
        <taxon>Basidiomycota</taxon>
        <taxon>Agaricomycotina</taxon>
        <taxon>Agaricomycetes</taxon>
        <taxon>Agaricomycetidae</taxon>
        <taxon>Agaricales</taxon>
        <taxon>Agaricineae</taxon>
        <taxon>Nidulariaceae</taxon>
        <taxon>Crucibulum</taxon>
    </lineage>
</organism>
<dbReference type="OrthoDB" id="3262759at2759"/>
<gene>
    <name evidence="2" type="ORF">BDQ12DRAFT_670026</name>
</gene>
<evidence type="ECO:0000313" key="2">
    <source>
        <dbReference type="EMBL" id="TFK33691.1"/>
    </source>
</evidence>
<keyword evidence="3" id="KW-1185">Reference proteome</keyword>
<name>A0A5C3LY47_9AGAR</name>
<proteinExistence type="predicted"/>
<sequence length="364" mass="41164">MLEYLNGELLLPHNATKKAAAKAINYLQEIHNLSICHGDTAMYDGRIDTPRNLMLLTNGDVKWFDFEHSSTNASSEDLKEEIATVSKLIGPKSSLWKWLKLKNVLSKEFFPRIIQIFVLESTEQLHNGIIQSLQLQAFAMLAANVNVESSRPNNVELEQLWLRIVPFAVPPSYHVHLRTAVISIIRSMDVWFLWRMWGQLSQSHSQTISSYIYPTSPSSTLSQLISVLSTGDQMASTPTSYYDLVTRLAELHKDTVIIHKPRKNNNIVIGSACNPQHSFPSSSRCGDLDKQPMPEKPATNKSASKFEFDPFSEDDATEEIQGIIAPKPMTMAERNVVFHLQRHEGYRFVCQEACSEALCWSKKG</sequence>
<dbReference type="SUPFAM" id="SSF56112">
    <property type="entry name" value="Protein kinase-like (PK-like)"/>
    <property type="match status" value="1"/>
</dbReference>
<accession>A0A5C3LY47</accession>
<dbReference type="Proteomes" id="UP000308652">
    <property type="component" value="Unassembled WGS sequence"/>
</dbReference>